<dbReference type="Gene3D" id="1.10.238.10">
    <property type="entry name" value="EF-hand"/>
    <property type="match status" value="1"/>
</dbReference>
<dbReference type="InterPro" id="IPR050302">
    <property type="entry name" value="Rab_GAP_TBC_domain"/>
</dbReference>
<dbReference type="SMART" id="SM00568">
    <property type="entry name" value="GRAM"/>
    <property type="match status" value="1"/>
</dbReference>
<dbReference type="GeneID" id="59325223"/>
<dbReference type="OrthoDB" id="17687at2759"/>
<dbReference type="SUPFAM" id="SSF47473">
    <property type="entry name" value="EF-hand"/>
    <property type="match status" value="1"/>
</dbReference>
<dbReference type="PROSITE" id="PS50222">
    <property type="entry name" value="EF_HAND_2"/>
    <property type="match status" value="1"/>
</dbReference>
<reference evidence="6 7" key="1">
    <citation type="submission" date="2020-06" db="EMBL/GenBank/DDBJ databases">
        <title>The yeast mating-type switching endonuclease HO is a domesticated member of an unorthodox homing genetic element family.</title>
        <authorList>
            <person name="Coughlan A.Y."/>
            <person name="Lombardi L."/>
            <person name="Braun-Galleani S."/>
            <person name="Martos A.R."/>
            <person name="Galeote V."/>
            <person name="Bigey F."/>
            <person name="Dequin S."/>
            <person name="Byrne K.P."/>
            <person name="Wolfe K.H."/>
        </authorList>
    </citation>
    <scope>NUCLEOTIDE SEQUENCE [LARGE SCALE GENOMIC DNA]</scope>
    <source>
        <strain evidence="6 7">CBS764</strain>
    </source>
</reference>
<dbReference type="Proteomes" id="UP000515788">
    <property type="component" value="Chromosome 3"/>
</dbReference>
<feature type="region of interest" description="Disordered" evidence="3">
    <location>
        <begin position="861"/>
        <end position="887"/>
    </location>
</feature>
<evidence type="ECO:0008006" key="8">
    <source>
        <dbReference type="Google" id="ProtNLM"/>
    </source>
</evidence>
<feature type="region of interest" description="Disordered" evidence="3">
    <location>
        <begin position="924"/>
        <end position="943"/>
    </location>
</feature>
<gene>
    <name evidence="6" type="ORF">HG536_0C02550</name>
</gene>
<keyword evidence="2" id="KW-0106">Calcium</keyword>
<dbReference type="PANTHER" id="PTHR47219">
    <property type="entry name" value="RAB GTPASE-ACTIVATING PROTEIN 1-LIKE"/>
    <property type="match status" value="1"/>
</dbReference>
<dbReference type="Pfam" id="PF00566">
    <property type="entry name" value="RabGAP-TBC"/>
    <property type="match status" value="1"/>
</dbReference>
<protein>
    <recommendedName>
        <fullName evidence="8">Rab-GAP TBC domain-containing protein</fullName>
    </recommendedName>
</protein>
<feature type="domain" description="EF-hand" evidence="5">
    <location>
        <begin position="638"/>
        <end position="673"/>
    </location>
</feature>
<dbReference type="InterPro" id="IPR004182">
    <property type="entry name" value="GRAM"/>
</dbReference>
<dbReference type="FunFam" id="1.10.8.270:FF:000015">
    <property type="entry name" value="GTPase activating protein (Gyp2)"/>
    <property type="match status" value="1"/>
</dbReference>
<feature type="compositionally biased region" description="Polar residues" evidence="3">
    <location>
        <begin position="862"/>
        <end position="875"/>
    </location>
</feature>
<evidence type="ECO:0000256" key="2">
    <source>
        <dbReference type="ARBA" id="ARBA00022837"/>
    </source>
</evidence>
<evidence type="ECO:0000259" key="4">
    <source>
        <dbReference type="PROSITE" id="PS50086"/>
    </source>
</evidence>
<dbReference type="InterPro" id="IPR011992">
    <property type="entry name" value="EF-hand-dom_pair"/>
</dbReference>
<dbReference type="PANTHER" id="PTHR47219:SF20">
    <property type="entry name" value="TBC1 DOMAIN FAMILY MEMBER 2B"/>
    <property type="match status" value="1"/>
</dbReference>
<sequence>MSFFDSIRQKASFRDILAEHFTSSLTRDEKFRLEYRLPAEEHIIDDTNADVSFISAFGAAKSQKKQEVVGEQAMAYVYSGRLFLTPHYLVFRDAFDRSSCVMIVNLSTVKRVERAPSSAYAFSLIVTLYSGSQMLIQFIGLRYRSEQFCDHLKHRLRENIPNAKELPKFLSTCYSEFLLRKNLLGTKEIAGPGAGLGQIFKFPGNPTLEKEKARLRLWFNYFKENGENLAIVKNHEFQKLIRIGLPNRMRGEIWELCSGSMYMRQANPGVYQSVLKENAGRVSQAVEEIEKDLKRSLPEYSAYQTEKGIERLRNVLTAYSWKNPDVGYCQAMNIVVAGLLIFMTEEQAFWCLSTLCETFVPGYYSKTMYGTLLDQKVFESLVEEKMPALWKHIVEHDIQLSVVSLPWFLSLFFTSMPLEYAFRIMDIFFMNGSKTLFQVALAVLKVNGDDLLQTEDDGMFIAILKNYFQTLNHSAHLESSDIRYRQITKFQELLVTAFKEFSVIEESLVAQERSRHQKGILQNIETFVKRTQLRHMPRTFNLSEEQLSNIYDIFYQSIESHKISMGTGSSNMNFEIFVQFMGKICDWCKSGNAEDDSSFREQKKDFLRRLFKSWDSSKIGELTLNDVVSGLDKLLSRDLLESVNYFFSLYDEDGDGQLQREEVLKISEGLLFLTEPWKSSTLVDLLTKKSIEDDIAEKIVKENKASMTIDQLKLPSGVTIDEEKYKSEQTERYLKAASCFLQRAFEYAQPLDIAEEINLIDLSDDESSESTKQKKQESIRANAALDPTHPTVIDLATFRMIILADETYELFFAVTFRHSIHVDHRINLSDAKSNALRNMFDNIIADGRRVAEQVRRRVDSAATRSSVESSMTSTAPGLVDKEDKSEDLEDLNSYHASEHEELLNNAWLGEMEVGDRKVEQPMTMLPLSSSPAAEQKDLIEFET</sequence>
<evidence type="ECO:0000313" key="7">
    <source>
        <dbReference type="Proteomes" id="UP000515788"/>
    </source>
</evidence>
<evidence type="ECO:0000256" key="1">
    <source>
        <dbReference type="ARBA" id="ARBA00022468"/>
    </source>
</evidence>
<dbReference type="InterPro" id="IPR000195">
    <property type="entry name" value="Rab-GAP-TBC_dom"/>
</dbReference>
<keyword evidence="1" id="KW-0343">GTPase activation</keyword>
<dbReference type="AlphaFoldDB" id="A0A7G3ZF00"/>
<dbReference type="GO" id="GO:0031267">
    <property type="term" value="F:small GTPase binding"/>
    <property type="evidence" value="ECO:0007669"/>
    <property type="project" value="TreeGrafter"/>
</dbReference>
<organism evidence="6 7">
    <name type="scientific">Torulaspora globosa</name>
    <dbReference type="NCBI Taxonomy" id="48254"/>
    <lineage>
        <taxon>Eukaryota</taxon>
        <taxon>Fungi</taxon>
        <taxon>Dikarya</taxon>
        <taxon>Ascomycota</taxon>
        <taxon>Saccharomycotina</taxon>
        <taxon>Saccharomycetes</taxon>
        <taxon>Saccharomycetales</taxon>
        <taxon>Saccharomycetaceae</taxon>
        <taxon>Torulaspora</taxon>
    </lineage>
</organism>
<feature type="domain" description="Rab-GAP TBC" evidence="4">
    <location>
        <begin position="244"/>
        <end position="432"/>
    </location>
</feature>
<evidence type="ECO:0000313" key="6">
    <source>
        <dbReference type="EMBL" id="QLL32086.1"/>
    </source>
</evidence>
<dbReference type="SMART" id="SM00164">
    <property type="entry name" value="TBC"/>
    <property type="match status" value="1"/>
</dbReference>
<dbReference type="InterPro" id="IPR018247">
    <property type="entry name" value="EF_Hand_1_Ca_BS"/>
</dbReference>
<dbReference type="PROSITE" id="PS50086">
    <property type="entry name" value="TBC_RABGAP"/>
    <property type="match status" value="1"/>
</dbReference>
<dbReference type="InterPro" id="IPR002048">
    <property type="entry name" value="EF_hand_dom"/>
</dbReference>
<dbReference type="KEGG" id="tgb:HG536_0C02550"/>
<proteinExistence type="predicted"/>
<dbReference type="SUPFAM" id="SSF47923">
    <property type="entry name" value="Ypt/Rab-GAP domain of gyp1p"/>
    <property type="match status" value="2"/>
</dbReference>
<dbReference type="Gene3D" id="1.10.8.270">
    <property type="entry name" value="putative rabgap domain of human tbc1 domain family member 14 like domains"/>
    <property type="match status" value="1"/>
</dbReference>
<dbReference type="GO" id="GO:0005096">
    <property type="term" value="F:GTPase activator activity"/>
    <property type="evidence" value="ECO:0007669"/>
    <property type="project" value="UniProtKB-KW"/>
</dbReference>
<keyword evidence="7" id="KW-1185">Reference proteome</keyword>
<name>A0A7G3ZF00_9SACH</name>
<dbReference type="EMBL" id="CP059248">
    <property type="protein sequence ID" value="QLL32086.1"/>
    <property type="molecule type" value="Genomic_DNA"/>
</dbReference>
<accession>A0A7G3ZF00</accession>
<evidence type="ECO:0000256" key="3">
    <source>
        <dbReference type="SAM" id="MobiDB-lite"/>
    </source>
</evidence>
<evidence type="ECO:0000259" key="5">
    <source>
        <dbReference type="PROSITE" id="PS50222"/>
    </source>
</evidence>
<dbReference type="GO" id="GO:0005509">
    <property type="term" value="F:calcium ion binding"/>
    <property type="evidence" value="ECO:0007669"/>
    <property type="project" value="InterPro"/>
</dbReference>
<dbReference type="RefSeq" id="XP_037138761.1">
    <property type="nucleotide sequence ID" value="XM_037282866.1"/>
</dbReference>
<dbReference type="Gene3D" id="1.10.472.80">
    <property type="entry name" value="Ypt/Rab-GAP domain of gyp1p, domain 3"/>
    <property type="match status" value="1"/>
</dbReference>
<dbReference type="InterPro" id="IPR035969">
    <property type="entry name" value="Rab-GAP_TBC_sf"/>
</dbReference>
<dbReference type="Pfam" id="PF02893">
    <property type="entry name" value="GRAM"/>
    <property type="match status" value="1"/>
</dbReference>
<feature type="compositionally biased region" description="Basic and acidic residues" evidence="3">
    <location>
        <begin position="934"/>
        <end position="943"/>
    </location>
</feature>
<dbReference type="PROSITE" id="PS00018">
    <property type="entry name" value="EF_HAND_1"/>
    <property type="match status" value="1"/>
</dbReference>
<dbReference type="Gene3D" id="1.10.10.750">
    <property type="entry name" value="Ypt/Rab-GAP domain of gyp1p, domain 1"/>
    <property type="match status" value="1"/>
</dbReference>
<dbReference type="GO" id="GO:0030427">
    <property type="term" value="C:site of polarized growth"/>
    <property type="evidence" value="ECO:0007669"/>
    <property type="project" value="UniProtKB-ARBA"/>
</dbReference>